<dbReference type="Proteomes" id="UP000239861">
    <property type="component" value="Unassembled WGS sequence"/>
</dbReference>
<comment type="caution">
    <text evidence="1">The sequence shown here is derived from an EMBL/GenBank/DDBJ whole genome shotgun (WGS) entry which is preliminary data.</text>
</comment>
<organism evidence="1 2">
    <name type="scientific">Malaciobacter marinus</name>
    <dbReference type="NCBI Taxonomy" id="505249"/>
    <lineage>
        <taxon>Bacteria</taxon>
        <taxon>Pseudomonadati</taxon>
        <taxon>Campylobacterota</taxon>
        <taxon>Epsilonproteobacteria</taxon>
        <taxon>Campylobacterales</taxon>
        <taxon>Arcobacteraceae</taxon>
        <taxon>Malaciobacter</taxon>
    </lineage>
</organism>
<reference evidence="1 2" key="1">
    <citation type="submission" date="2018-02" db="EMBL/GenBank/DDBJ databases">
        <title>Subsurface microbial communities from deep shales in Ohio and West Virginia, USA.</title>
        <authorList>
            <person name="Wrighton K."/>
        </authorList>
    </citation>
    <scope>NUCLEOTIDE SEQUENCE [LARGE SCALE GENOMIC DNA]</scope>
    <source>
        <strain evidence="1 2">MARC-MIP3H16</strain>
    </source>
</reference>
<sequence length="300" mass="35029">MEIIDKLELAFYKKNGNDFEDFVVSVYKLQFPNLLAVKPQGQKGDGANDGYVSGKLVVQVYAPEKVEADKTIAKILRDFERAKNYGWDFNEWHFVVNDKFNKLHNDIHMAIDKLKKENINFAIKVIDAETLRDKVISQLDKNKLRIYIILNADKDISEFGDFEKVEKVIDALSKEKSIRKIQTVDFKNFSSEEFLPDGIKKLEINVEDNNLFKFFGIHIEKSQEVMEEYIPQIGLDLFTEIGKYIQDVYKKYELKMKPEIALLKTYETIYNKLDDDANLQTAIWVIMAYFFDICDIGKIK</sequence>
<dbReference type="EMBL" id="PTIW01000010">
    <property type="protein sequence ID" value="PPK61446.1"/>
    <property type="molecule type" value="Genomic_DNA"/>
</dbReference>
<accession>A0AB36ZZ45</accession>
<protein>
    <submittedName>
        <fullName evidence="1">Uncharacterized protein</fullName>
    </submittedName>
</protein>
<proteinExistence type="predicted"/>
<gene>
    <name evidence="1" type="ORF">B0F89_11092</name>
</gene>
<dbReference type="RefSeq" id="WP_079580308.1">
    <property type="nucleotide sequence ID" value="NZ_FUYO01000044.1"/>
</dbReference>
<evidence type="ECO:0000313" key="1">
    <source>
        <dbReference type="EMBL" id="PPK61446.1"/>
    </source>
</evidence>
<evidence type="ECO:0000313" key="2">
    <source>
        <dbReference type="Proteomes" id="UP000239861"/>
    </source>
</evidence>
<name>A0AB36ZZ45_9BACT</name>
<dbReference type="AlphaFoldDB" id="A0AB36ZZ45"/>